<accession>A0A6J6VN51</accession>
<evidence type="ECO:0000313" key="1">
    <source>
        <dbReference type="EMBL" id="CAB4773490.1"/>
    </source>
</evidence>
<proteinExistence type="predicted"/>
<protein>
    <submittedName>
        <fullName evidence="1">Unannotated protein</fullName>
    </submittedName>
</protein>
<reference evidence="1" key="1">
    <citation type="submission" date="2020-05" db="EMBL/GenBank/DDBJ databases">
        <authorList>
            <person name="Chiriac C."/>
            <person name="Salcher M."/>
            <person name="Ghai R."/>
            <person name="Kavagutti S V."/>
        </authorList>
    </citation>
    <scope>NUCLEOTIDE SEQUENCE</scope>
</reference>
<dbReference type="AlphaFoldDB" id="A0A6J6VN51"/>
<organism evidence="1">
    <name type="scientific">freshwater metagenome</name>
    <dbReference type="NCBI Taxonomy" id="449393"/>
    <lineage>
        <taxon>unclassified sequences</taxon>
        <taxon>metagenomes</taxon>
        <taxon>ecological metagenomes</taxon>
    </lineage>
</organism>
<sequence>MVTPATYGPGFAKGAFWATLVTLTIVPPSPAYAEGENSAGVANDATVAITVALSRYDLRIVLQFELLRAIKFVQSRYRKTRLRIGLENWS</sequence>
<gene>
    <name evidence="1" type="ORF">UFOPK2925_00407</name>
</gene>
<name>A0A6J6VN51_9ZZZZ</name>
<dbReference type="EMBL" id="CAEZZU010000039">
    <property type="protein sequence ID" value="CAB4773490.1"/>
    <property type="molecule type" value="Genomic_DNA"/>
</dbReference>